<evidence type="ECO:0000313" key="6">
    <source>
        <dbReference type="Proteomes" id="UP001154265"/>
    </source>
</evidence>
<sequence length="324" mass="35860">MKWVKLFFVAAIALGCILFGQHPGHTIVSAFAHSPTTQPLPLDQYTGVVLLEPVHCSGTLLKGKQFVLTAAHCLNKGDPIPDKEITVVFRREPRNLKARVARYFIHPSWKGKLAVEGYDLALLELDAVVPDFIEAYDIYRDQDEIGKVFTKVGYGYIGLGSTGEDRTSNSDLNRHWGQNRYEALLDIFIPVTDGDLSTVVPRSQLMYDFDDGTPTRDAFGRYFPRLADLGLGKNEAGSGAGDSGGPCFIDGKVAAVTSWGFSDRGFFMITDSVDIDDEISNGSFGEFFSDTRVSFYAPWIDMVMNHRRNIDPRDAKSAPTLTLD</sequence>
<dbReference type="SUPFAM" id="SSF50494">
    <property type="entry name" value="Trypsin-like serine proteases"/>
    <property type="match status" value="1"/>
</dbReference>
<feature type="domain" description="Peptidase S1" evidence="4">
    <location>
        <begin position="17"/>
        <end position="305"/>
    </location>
</feature>
<dbReference type="Pfam" id="PF00089">
    <property type="entry name" value="Trypsin"/>
    <property type="match status" value="1"/>
</dbReference>
<feature type="chain" id="PRO_5046902180" evidence="3">
    <location>
        <begin position="21"/>
        <end position="324"/>
    </location>
</feature>
<dbReference type="EMBL" id="JAKKUT010000002">
    <property type="protein sequence ID" value="MDG2990637.1"/>
    <property type="molecule type" value="Genomic_DNA"/>
</dbReference>
<dbReference type="Proteomes" id="UP001154265">
    <property type="component" value="Unassembled WGS sequence"/>
</dbReference>
<evidence type="ECO:0000313" key="5">
    <source>
        <dbReference type="EMBL" id="MDG2990637.1"/>
    </source>
</evidence>
<dbReference type="PROSITE" id="PS00134">
    <property type="entry name" value="TRYPSIN_HIS"/>
    <property type="match status" value="1"/>
</dbReference>
<keyword evidence="2" id="KW-1015">Disulfide bond</keyword>
<dbReference type="PRINTS" id="PR00722">
    <property type="entry name" value="CHYMOTRYPSIN"/>
</dbReference>
<organism evidence="5 6">
    <name type="scientific">Candidatus Synechococcus calcipolaris G9</name>
    <dbReference type="NCBI Taxonomy" id="1497997"/>
    <lineage>
        <taxon>Bacteria</taxon>
        <taxon>Bacillati</taxon>
        <taxon>Cyanobacteriota</taxon>
        <taxon>Cyanophyceae</taxon>
        <taxon>Synechococcales</taxon>
        <taxon>Synechococcaceae</taxon>
        <taxon>Synechococcus</taxon>
    </lineage>
</organism>
<evidence type="ECO:0000259" key="4">
    <source>
        <dbReference type="PROSITE" id="PS50240"/>
    </source>
</evidence>
<evidence type="ECO:0000256" key="2">
    <source>
        <dbReference type="ARBA" id="ARBA00023157"/>
    </source>
</evidence>
<accession>A0ABT6EYT5</accession>
<dbReference type="PANTHER" id="PTHR24276">
    <property type="entry name" value="POLYSERASE-RELATED"/>
    <property type="match status" value="1"/>
</dbReference>
<reference evidence="5" key="2">
    <citation type="submission" date="2022-01" db="EMBL/GenBank/DDBJ databases">
        <authorList>
            <person name="Zivanovic Y."/>
            <person name="Moreira D."/>
            <person name="Lopez-Garcia P."/>
        </authorList>
    </citation>
    <scope>NUCLEOTIDE SEQUENCE</scope>
    <source>
        <strain evidence="5">G9</strain>
    </source>
</reference>
<dbReference type="InterPro" id="IPR050430">
    <property type="entry name" value="Peptidase_S1"/>
</dbReference>
<dbReference type="PANTHER" id="PTHR24276:SF98">
    <property type="entry name" value="FI18310P1-RELATED"/>
    <property type="match status" value="1"/>
</dbReference>
<name>A0ABT6EYT5_9SYNE</name>
<dbReference type="Gene3D" id="2.40.10.10">
    <property type="entry name" value="Trypsin-like serine proteases"/>
    <property type="match status" value="1"/>
</dbReference>
<dbReference type="PROSITE" id="PS50240">
    <property type="entry name" value="TRYPSIN_DOM"/>
    <property type="match status" value="1"/>
</dbReference>
<protein>
    <submittedName>
        <fullName evidence="5">Trypsin-like serine protease</fullName>
        <ecNumber evidence="5">3.4.21.-</ecNumber>
    </submittedName>
</protein>
<dbReference type="InterPro" id="IPR018114">
    <property type="entry name" value="TRYPSIN_HIS"/>
</dbReference>
<keyword evidence="5" id="KW-0378">Hydrolase</keyword>
<reference evidence="5" key="1">
    <citation type="journal article" date="2022" name="Genome Biol. Evol.">
        <title>A New Gene Family Diagnostic for Intracellular Biomineralization of Amorphous Ca Carbonates by Cyanobacteria.</title>
        <authorList>
            <person name="Benzerara K."/>
            <person name="Duprat E."/>
            <person name="Bitard-Feildel T."/>
            <person name="Caumes G."/>
            <person name="Cassier-Chauvat C."/>
            <person name="Chauvat F."/>
            <person name="Dezi M."/>
            <person name="Diop S.I."/>
            <person name="Gaschignard G."/>
            <person name="Gorgen S."/>
            <person name="Gugger M."/>
            <person name="Lopez-Garcia P."/>
            <person name="Millet M."/>
            <person name="Skouri-Panet F."/>
            <person name="Moreira D."/>
            <person name="Callebaut I."/>
        </authorList>
    </citation>
    <scope>NUCLEOTIDE SEQUENCE</scope>
    <source>
        <strain evidence="5">G9</strain>
    </source>
</reference>
<comment type="caution">
    <text evidence="5">The sequence shown here is derived from an EMBL/GenBank/DDBJ whole genome shotgun (WGS) entry which is preliminary data.</text>
</comment>
<dbReference type="InterPro" id="IPR001314">
    <property type="entry name" value="Peptidase_S1A"/>
</dbReference>
<dbReference type="PROSITE" id="PS51257">
    <property type="entry name" value="PROKAR_LIPOPROTEIN"/>
    <property type="match status" value="1"/>
</dbReference>
<dbReference type="RefSeq" id="WP_277866543.1">
    <property type="nucleotide sequence ID" value="NZ_JAKKUT010000002.1"/>
</dbReference>
<dbReference type="GO" id="GO:0016787">
    <property type="term" value="F:hydrolase activity"/>
    <property type="evidence" value="ECO:0007669"/>
    <property type="project" value="UniProtKB-KW"/>
</dbReference>
<evidence type="ECO:0000256" key="1">
    <source>
        <dbReference type="ARBA" id="ARBA00007664"/>
    </source>
</evidence>
<proteinExistence type="inferred from homology"/>
<keyword evidence="3" id="KW-0732">Signal</keyword>
<comment type="similarity">
    <text evidence="1">Belongs to the peptidase S1 family.</text>
</comment>
<keyword evidence="6" id="KW-1185">Reference proteome</keyword>
<evidence type="ECO:0000256" key="3">
    <source>
        <dbReference type="SAM" id="SignalP"/>
    </source>
</evidence>
<dbReference type="EC" id="3.4.21.-" evidence="5"/>
<dbReference type="InterPro" id="IPR043504">
    <property type="entry name" value="Peptidase_S1_PA_chymotrypsin"/>
</dbReference>
<feature type="signal peptide" evidence="3">
    <location>
        <begin position="1"/>
        <end position="20"/>
    </location>
</feature>
<dbReference type="InterPro" id="IPR009003">
    <property type="entry name" value="Peptidase_S1_PA"/>
</dbReference>
<gene>
    <name evidence="5" type="ORF">L3556_06770</name>
</gene>
<dbReference type="InterPro" id="IPR001254">
    <property type="entry name" value="Trypsin_dom"/>
</dbReference>
<dbReference type="SMART" id="SM00020">
    <property type="entry name" value="Tryp_SPc"/>
    <property type="match status" value="1"/>
</dbReference>